<evidence type="ECO:0000256" key="11">
    <source>
        <dbReference type="SAM" id="SignalP"/>
    </source>
</evidence>
<keyword evidence="14" id="KW-1185">Reference proteome</keyword>
<keyword evidence="8" id="KW-0626">Porin</keyword>
<name>A0ABT3ZQG6_9BURK</name>
<dbReference type="InterPro" id="IPR023614">
    <property type="entry name" value="Porin_dom_sf"/>
</dbReference>
<evidence type="ECO:0000256" key="8">
    <source>
        <dbReference type="ARBA" id="ARBA00023114"/>
    </source>
</evidence>
<dbReference type="EMBL" id="JAPMXC010000006">
    <property type="protein sequence ID" value="MCY0388793.1"/>
    <property type="molecule type" value="Genomic_DNA"/>
</dbReference>
<reference evidence="13" key="1">
    <citation type="submission" date="2022-11" db="EMBL/GenBank/DDBJ databases">
        <title>Robbsia betulipollinis sp. nov., isolated from pollen of birch (Betula pendula).</title>
        <authorList>
            <person name="Shi H."/>
            <person name="Ambika Manirajan B."/>
            <person name="Ratering S."/>
            <person name="Geissler-Plaum R."/>
            <person name="Schnell S."/>
        </authorList>
    </citation>
    <scope>NUCLEOTIDE SEQUENCE</scope>
    <source>
        <strain evidence="13">Bb-Pol-6</strain>
    </source>
</reference>
<dbReference type="RefSeq" id="WP_267848680.1">
    <property type="nucleotide sequence ID" value="NZ_JAPMXC010000006.1"/>
</dbReference>
<evidence type="ECO:0000256" key="10">
    <source>
        <dbReference type="ARBA" id="ARBA00023237"/>
    </source>
</evidence>
<accession>A0ABT3ZQG6</accession>
<sequence length="368" mass="38315">MKKTLIAAATLCAFTGAASAQSSVTLYGVLDQGIGWTNSAGGGKQIGITDGNLQGSRWGLRGAEDLGAGLKAIFALESGFNVSDGRLTHGGALFGRQAFVGLSSATAGTVTLGRQYDSLTDYVGPFAMGSQWAGATGAHPFDFDNLHNSRAANGALKYTSLNYSGFTFGGTVSPNGVTGHPTKNIGWSVGAGFADGPLQLGIAYLRSKDPSYSVLAQPLLTPINQFGPEDSSRHATLAAGGSYAFGPAVIGLTYSRTQDEFAQAVPGNVPESTLLRAQNGEISLRYQMTPALLAGAGYGYTKMSRDGQGNHLHQVSLGTVYSLSKRTAVYASGSFQRANAGHKAALYSLDESANNRQIAVRVGVRHRF</sequence>
<keyword evidence="10" id="KW-0998">Cell outer membrane</keyword>
<evidence type="ECO:0000256" key="4">
    <source>
        <dbReference type="ARBA" id="ARBA00022452"/>
    </source>
</evidence>
<keyword evidence="9" id="KW-0472">Membrane</keyword>
<evidence type="ECO:0000313" key="14">
    <source>
        <dbReference type="Proteomes" id="UP001082899"/>
    </source>
</evidence>
<gene>
    <name evidence="13" type="ORF">OVY01_16585</name>
</gene>
<feature type="domain" description="Porin" evidence="12">
    <location>
        <begin position="7"/>
        <end position="338"/>
    </location>
</feature>
<proteinExistence type="predicted"/>
<evidence type="ECO:0000256" key="1">
    <source>
        <dbReference type="ARBA" id="ARBA00004571"/>
    </source>
</evidence>
<keyword evidence="7" id="KW-0406">Ion transport</keyword>
<keyword evidence="4" id="KW-1134">Transmembrane beta strand</keyword>
<evidence type="ECO:0000256" key="2">
    <source>
        <dbReference type="ARBA" id="ARBA00011233"/>
    </source>
</evidence>
<evidence type="ECO:0000256" key="6">
    <source>
        <dbReference type="ARBA" id="ARBA00022729"/>
    </source>
</evidence>
<dbReference type="PANTHER" id="PTHR34501">
    <property type="entry name" value="PROTEIN YDDL-RELATED"/>
    <property type="match status" value="1"/>
</dbReference>
<comment type="subunit">
    <text evidence="2">Homotrimer.</text>
</comment>
<keyword evidence="6 11" id="KW-0732">Signal</keyword>
<dbReference type="Gene3D" id="2.40.160.10">
    <property type="entry name" value="Porin"/>
    <property type="match status" value="1"/>
</dbReference>
<dbReference type="Proteomes" id="UP001082899">
    <property type="component" value="Unassembled WGS sequence"/>
</dbReference>
<protein>
    <submittedName>
        <fullName evidence="13">Porin</fullName>
    </submittedName>
</protein>
<evidence type="ECO:0000256" key="9">
    <source>
        <dbReference type="ARBA" id="ARBA00023136"/>
    </source>
</evidence>
<comment type="subcellular location">
    <subcellularLocation>
        <location evidence="1">Cell outer membrane</location>
        <topology evidence="1">Multi-pass membrane protein</topology>
    </subcellularLocation>
</comment>
<dbReference type="PRINTS" id="PR00184">
    <property type="entry name" value="NEISSPPORIN"/>
</dbReference>
<evidence type="ECO:0000259" key="12">
    <source>
        <dbReference type="Pfam" id="PF13609"/>
    </source>
</evidence>
<evidence type="ECO:0000256" key="7">
    <source>
        <dbReference type="ARBA" id="ARBA00023065"/>
    </source>
</evidence>
<dbReference type="InterPro" id="IPR033900">
    <property type="entry name" value="Gram_neg_porin_domain"/>
</dbReference>
<dbReference type="CDD" id="cd00342">
    <property type="entry name" value="gram_neg_porins"/>
    <property type="match status" value="1"/>
</dbReference>
<dbReference type="InterPro" id="IPR002299">
    <property type="entry name" value="Porin_Neis"/>
</dbReference>
<evidence type="ECO:0000256" key="5">
    <source>
        <dbReference type="ARBA" id="ARBA00022692"/>
    </source>
</evidence>
<keyword evidence="3" id="KW-0813">Transport</keyword>
<evidence type="ECO:0000256" key="3">
    <source>
        <dbReference type="ARBA" id="ARBA00022448"/>
    </source>
</evidence>
<dbReference type="SUPFAM" id="SSF56935">
    <property type="entry name" value="Porins"/>
    <property type="match status" value="1"/>
</dbReference>
<feature type="signal peptide" evidence="11">
    <location>
        <begin position="1"/>
        <end position="20"/>
    </location>
</feature>
<dbReference type="Pfam" id="PF13609">
    <property type="entry name" value="Porin_4"/>
    <property type="match status" value="1"/>
</dbReference>
<comment type="caution">
    <text evidence="13">The sequence shown here is derived from an EMBL/GenBank/DDBJ whole genome shotgun (WGS) entry which is preliminary data.</text>
</comment>
<evidence type="ECO:0000313" key="13">
    <source>
        <dbReference type="EMBL" id="MCY0388793.1"/>
    </source>
</evidence>
<feature type="chain" id="PRO_5046429314" evidence="11">
    <location>
        <begin position="21"/>
        <end position="368"/>
    </location>
</feature>
<keyword evidence="5" id="KW-0812">Transmembrane</keyword>
<dbReference type="InterPro" id="IPR050298">
    <property type="entry name" value="Gram-neg_bact_OMP"/>
</dbReference>
<dbReference type="PANTHER" id="PTHR34501:SF9">
    <property type="entry name" value="MAJOR OUTER MEMBRANE PROTEIN P.IA"/>
    <property type="match status" value="1"/>
</dbReference>
<organism evidence="13 14">
    <name type="scientific">Robbsia betulipollinis</name>
    <dbReference type="NCBI Taxonomy" id="2981849"/>
    <lineage>
        <taxon>Bacteria</taxon>
        <taxon>Pseudomonadati</taxon>
        <taxon>Pseudomonadota</taxon>
        <taxon>Betaproteobacteria</taxon>
        <taxon>Burkholderiales</taxon>
        <taxon>Burkholderiaceae</taxon>
        <taxon>Robbsia</taxon>
    </lineage>
</organism>
<dbReference type="PRINTS" id="PR00182">
    <property type="entry name" value="ECOLNEIPORIN"/>
</dbReference>
<dbReference type="InterPro" id="IPR001702">
    <property type="entry name" value="Porin_Gram-ve"/>
</dbReference>